<evidence type="ECO:0000313" key="5">
    <source>
        <dbReference type="EMBL" id="GGF58470.1"/>
    </source>
</evidence>
<reference evidence="5" key="2">
    <citation type="submission" date="2020-09" db="EMBL/GenBank/DDBJ databases">
        <authorList>
            <person name="Sun Q."/>
            <person name="Zhou Y."/>
        </authorList>
    </citation>
    <scope>NUCLEOTIDE SEQUENCE</scope>
    <source>
        <strain evidence="5">CGMCC 1.12160</strain>
    </source>
</reference>
<dbReference type="GO" id="GO:0004467">
    <property type="term" value="F:long-chain fatty acid-CoA ligase activity"/>
    <property type="evidence" value="ECO:0007669"/>
    <property type="project" value="TreeGrafter"/>
</dbReference>
<dbReference type="Gene3D" id="3.40.50.12780">
    <property type="entry name" value="N-terminal domain of ligase-like"/>
    <property type="match status" value="1"/>
</dbReference>
<name>A0A917BTT0_9MICO</name>
<dbReference type="RefSeq" id="WP_188431814.1">
    <property type="nucleotide sequence ID" value="NZ_BAABKH010000006.1"/>
</dbReference>
<keyword evidence="2" id="KW-0067">ATP-binding</keyword>
<evidence type="ECO:0000256" key="1">
    <source>
        <dbReference type="ARBA" id="ARBA00022741"/>
    </source>
</evidence>
<dbReference type="Pfam" id="PF00501">
    <property type="entry name" value="AMP-binding"/>
    <property type="match status" value="1"/>
</dbReference>
<dbReference type="GO" id="GO:0016020">
    <property type="term" value="C:membrane"/>
    <property type="evidence" value="ECO:0007669"/>
    <property type="project" value="TreeGrafter"/>
</dbReference>
<dbReference type="SUPFAM" id="SSF56801">
    <property type="entry name" value="Acetyl-CoA synthetase-like"/>
    <property type="match status" value="1"/>
</dbReference>
<keyword evidence="1" id="KW-0547">Nucleotide-binding</keyword>
<evidence type="ECO:0000313" key="6">
    <source>
        <dbReference type="Proteomes" id="UP000605670"/>
    </source>
</evidence>
<feature type="domain" description="AMP-dependent synthetase/ligase" evidence="4">
    <location>
        <begin position="31"/>
        <end position="445"/>
    </location>
</feature>
<comment type="caution">
    <text evidence="5">The sequence shown here is derived from an EMBL/GenBank/DDBJ whole genome shotgun (WGS) entry which is preliminary data.</text>
</comment>
<dbReference type="PANTHER" id="PTHR43272:SF33">
    <property type="entry name" value="AMP-BINDING DOMAIN-CONTAINING PROTEIN-RELATED"/>
    <property type="match status" value="1"/>
</dbReference>
<dbReference type="InterPro" id="IPR042099">
    <property type="entry name" value="ANL_N_sf"/>
</dbReference>
<sequence length="668" mass="74042">MSNRTSAAIGGDTGGGAPRATTFPRLLDTLAAERPDGVAMQEKLYGIWQPLTFSDYRRRVEDFAHGLAGYGVQRGEIVAVLGDNRPEWLIAELAAQAIGAAVVGIYPTSIGEELEHILRMSAARVVVAEDQEQVDKLLRLRDTTPDLPVERVVFYDPHGLESYDDPWLVDFTEVERAGRQRADADPGWYAAQVALGAPDDVAVICTTSGTTSRPKLGELSHANLLAMADHLTEFDPADHTYRYVSFLPFAWIGEQMLAVAIGLSRGLTLSFPEDASTQRSDLREIGPDVMFSPPRIWESMLSEVQVRIDEAGWLKRTVFGWGYDIGDRAAQARTQGRKGGNAVLTWLADQVSTRPVRDQLGLARIRRAYTGGAPLGPDVFRFFHAIGVNLKQLYGQTEICGIAVVHRDDAISFNTVGTPIPGTDLRISDDGEILLRSASVFRGYHKQPEETAKVVDAEGWLHTGDAGYLDERGQLVVIDRQKDVLTAPDGSRYSSQFIENKLKFSPYVEEAVVFGPQQAGEPMTAMITIDPGTVGSWAEHERLSYTTYTDLAAKEEVYDLLAEEVTRANEDLPESIRVGRFLLLHKQLDPDDDEITRTRKVRRNVIDERYADLIAALRRGDDQVGITSRITYQDGTSVVRELALRIFDLSTYTIPPGRGRRPVWSGRR</sequence>
<feature type="region of interest" description="Disordered" evidence="3">
    <location>
        <begin position="1"/>
        <end position="20"/>
    </location>
</feature>
<keyword evidence="6" id="KW-1185">Reference proteome</keyword>
<gene>
    <name evidence="5" type="ORF">GCM10011366_27850</name>
</gene>
<evidence type="ECO:0000256" key="3">
    <source>
        <dbReference type="SAM" id="MobiDB-lite"/>
    </source>
</evidence>
<evidence type="ECO:0000256" key="2">
    <source>
        <dbReference type="ARBA" id="ARBA00022840"/>
    </source>
</evidence>
<dbReference type="PANTHER" id="PTHR43272">
    <property type="entry name" value="LONG-CHAIN-FATTY-ACID--COA LIGASE"/>
    <property type="match status" value="1"/>
</dbReference>
<organism evidence="5 6">
    <name type="scientific">Ornithinimicrobium tianjinense</name>
    <dbReference type="NCBI Taxonomy" id="1195761"/>
    <lineage>
        <taxon>Bacteria</taxon>
        <taxon>Bacillati</taxon>
        <taxon>Actinomycetota</taxon>
        <taxon>Actinomycetes</taxon>
        <taxon>Micrococcales</taxon>
        <taxon>Ornithinimicrobiaceae</taxon>
        <taxon>Ornithinimicrobium</taxon>
    </lineage>
</organism>
<dbReference type="Proteomes" id="UP000605670">
    <property type="component" value="Unassembled WGS sequence"/>
</dbReference>
<proteinExistence type="predicted"/>
<dbReference type="InterPro" id="IPR000873">
    <property type="entry name" value="AMP-dep_synth/lig_dom"/>
</dbReference>
<reference evidence="5" key="1">
    <citation type="journal article" date="2014" name="Int. J. Syst. Evol. Microbiol.">
        <title>Complete genome sequence of Corynebacterium casei LMG S-19264T (=DSM 44701T), isolated from a smear-ripened cheese.</title>
        <authorList>
            <consortium name="US DOE Joint Genome Institute (JGI-PGF)"/>
            <person name="Walter F."/>
            <person name="Albersmeier A."/>
            <person name="Kalinowski J."/>
            <person name="Ruckert C."/>
        </authorList>
    </citation>
    <scope>NUCLEOTIDE SEQUENCE</scope>
    <source>
        <strain evidence="5">CGMCC 1.12160</strain>
    </source>
</reference>
<dbReference type="PROSITE" id="PS00455">
    <property type="entry name" value="AMP_BINDING"/>
    <property type="match status" value="1"/>
</dbReference>
<keyword evidence="5" id="KW-0436">Ligase</keyword>
<dbReference type="AlphaFoldDB" id="A0A917BTT0"/>
<dbReference type="GO" id="GO:0005524">
    <property type="term" value="F:ATP binding"/>
    <property type="evidence" value="ECO:0007669"/>
    <property type="project" value="UniProtKB-KW"/>
</dbReference>
<dbReference type="Pfam" id="PF23562">
    <property type="entry name" value="AMP-binding_C_3"/>
    <property type="match status" value="1"/>
</dbReference>
<evidence type="ECO:0000259" key="4">
    <source>
        <dbReference type="Pfam" id="PF00501"/>
    </source>
</evidence>
<dbReference type="EMBL" id="BMEM01000005">
    <property type="protein sequence ID" value="GGF58470.1"/>
    <property type="molecule type" value="Genomic_DNA"/>
</dbReference>
<accession>A0A917BTT0</accession>
<protein>
    <submittedName>
        <fullName evidence="5">Long-chain-fatty-acid--CoA ligase</fullName>
    </submittedName>
</protein>
<dbReference type="InterPro" id="IPR020845">
    <property type="entry name" value="AMP-binding_CS"/>
</dbReference>